<dbReference type="InterPro" id="IPR053235">
    <property type="entry name" value="Ser_Thr_kinase"/>
</dbReference>
<comment type="catalytic activity">
    <reaction evidence="7">
        <text>L-threonyl-[protein] + ATP = O-phospho-L-threonyl-[protein] + ADP + H(+)</text>
        <dbReference type="Rhea" id="RHEA:46608"/>
        <dbReference type="Rhea" id="RHEA-COMP:11060"/>
        <dbReference type="Rhea" id="RHEA-COMP:11605"/>
        <dbReference type="ChEBI" id="CHEBI:15378"/>
        <dbReference type="ChEBI" id="CHEBI:30013"/>
        <dbReference type="ChEBI" id="CHEBI:30616"/>
        <dbReference type="ChEBI" id="CHEBI:61977"/>
        <dbReference type="ChEBI" id="CHEBI:456216"/>
        <dbReference type="EC" id="2.7.11.1"/>
    </reaction>
</comment>
<feature type="compositionally biased region" description="Low complexity" evidence="10">
    <location>
        <begin position="1420"/>
        <end position="1436"/>
    </location>
</feature>
<evidence type="ECO:0000256" key="8">
    <source>
        <dbReference type="ARBA" id="ARBA00048679"/>
    </source>
</evidence>
<dbReference type="Proteomes" id="UP000193144">
    <property type="component" value="Unassembled WGS sequence"/>
</dbReference>
<dbReference type="GO" id="GO:0004674">
    <property type="term" value="F:protein serine/threonine kinase activity"/>
    <property type="evidence" value="ECO:0007669"/>
    <property type="project" value="UniProtKB-KW"/>
</dbReference>
<evidence type="ECO:0000256" key="6">
    <source>
        <dbReference type="ARBA" id="ARBA00022840"/>
    </source>
</evidence>
<dbReference type="SUPFAM" id="SSF48371">
    <property type="entry name" value="ARM repeat"/>
    <property type="match status" value="1"/>
</dbReference>
<feature type="compositionally biased region" description="Basic and acidic residues" evidence="10">
    <location>
        <begin position="1467"/>
        <end position="1487"/>
    </location>
</feature>
<feature type="compositionally biased region" description="Low complexity" evidence="10">
    <location>
        <begin position="1391"/>
        <end position="1406"/>
    </location>
</feature>
<dbReference type="FunFam" id="1.25.10.10:FF:000212">
    <property type="entry name" value="Cell division control protein"/>
    <property type="match status" value="1"/>
</dbReference>
<keyword evidence="5" id="KW-0418">Kinase</keyword>
<dbReference type="Gene3D" id="1.10.510.10">
    <property type="entry name" value="Transferase(Phosphotransferase) domain 1"/>
    <property type="match status" value="1"/>
</dbReference>
<keyword evidence="2" id="KW-0723">Serine/threonine-protein kinase</keyword>
<keyword evidence="13" id="KW-1185">Reference proteome</keyword>
<sequence length="1579" mass="173080">MVSNGPRPSHSNSNSQSRSSQQQKPSTKTNSTGSTGSSSNAKNKPAPPSANLRAPSRDGRPSREGSAQRAAQDVVGLKDYQLGDCLGKGAFGSVYRALNWGTGEAVAIKQVRLDNLPAAELKTITVEIDLLKNLHHPNIVKYHGFVKSLESLYIILEYCENGSLHSICKNFGKFPENLVALYMSQVLHGLLYLHEQGVIHRDIKGANILTTKEGLVKLADFGVATKAAGLDESSVVGTPYWMAPEVIELSGATTASDIWSVGCTVIELIEGRPPYHKLQAMQALFRIVNDEHPPLPGSASPAVRDFLMQCFQKNPNLRISAKRLLKHPWILSAKRTVPSVQTKPTEYGEAVKSVQEWNEALRSPNSLRRSGRLTTSLGPPPSKKEAPPTTTAAAASSRKASVNVNIPKHRPNAETFRSPEVDANDNWDDDFAESISPSALHLPHLKPQDNFAGLFSSEKLKAYASFETVTEEPSNLDEGEATVKSLLGLQLRGCSDVHTEMDTVRVSSMRGKHPASRTASEPIHDDDHHDAHPKTAYLRGIPKATQLSKSKVAALARPSSVFRENSVEDYSDLLPADEGAFEKKLKAMQGASQPLRVQRQTSLAKEAPSAESFSPKLFHPSDLKTAPKSTRDTLNGNARRRSASSTSVRKMQRSQSEIEIQKYAEDEDDDFSDVFGDKGFSLPSKAESDSGSEHSMAMVTSKMSSSFIITDDDEMDPFANLEEGLENINLENNVARDRDDRLAKQTESLVGALKTSQPDDVLLDITDQLIQVLYESPDKKSIVLRSHGMLPILEILGKFPPRDVVLRLLKIVNMIILEDAESQESLSFLGGIPIISNFAHKKYPSEIRKEAAAFVRQMYQTSTLTLQMFIGCGGINVLVEFLEEDIDTERDLVLIGVNGVWSVFELQGPTPKNDFCRIFSRSSVLYPLSLVLNRVVDEEGELAELIEGRIVNIFLIFSQAESHVKDLVADRMILKRVLKDLRKMGPNHQVTMLKFIKNLSMLSSTHEALQNSNAIDVLIDLLKSSRKQPLFREISNQILNTMYNLCRHNRSRQEEAALSDVIPILKEVVQTEWPLKEFALPILCELAHSGKVARMKLWENRGLQFYISMLSDRNWQVTALDAIFIWLQEETARVEQNLLTSNFSIAIIDAYTSPELSQSTFENMLEPLQKLIRLSPPISASLAVPEIFTRTCQKLGHKDAVTRLNLLRILRTICDATDEECTLIRRFGVYDAINHLSDHDPAILVRQMAEELVSACDSSLAALNMGKRSISRGSSGGFRPNARPASRASISGAGARAGSGSSSGSIGINLGMTSTPGTPASLVHGFIPGTQSQTTIPGGRERGARSQSTASVYELREDWASETGTGMGSPRGVSTGSGPANVSAPLSRAQTTLGITGSSSTSGFGTRPPSRDAGMGMVGTGTSSSTPSSHSRLPTSKARQAGGRQSLALVSMEVVARRRGTGTGTGGEREKEGENDRPRRGDERGYARESPLPRLKIVRQRRQTSGGRWERVRVRVRVRGRRVEVGLVGGLEGCIGGRGKIHRTAGHGMDHDGRCGDGGRHFYFLCQTHTLRRSVWIFL</sequence>
<dbReference type="InterPro" id="IPR011989">
    <property type="entry name" value="ARM-like"/>
</dbReference>
<gene>
    <name evidence="12" type="ORF">BCR34DRAFT_487734</name>
</gene>
<dbReference type="InterPro" id="IPR000719">
    <property type="entry name" value="Prot_kinase_dom"/>
</dbReference>
<dbReference type="Gene3D" id="1.25.10.10">
    <property type="entry name" value="Leucine-rich Repeat Variant"/>
    <property type="match status" value="3"/>
</dbReference>
<dbReference type="PROSITE" id="PS00107">
    <property type="entry name" value="PROTEIN_KINASE_ATP"/>
    <property type="match status" value="1"/>
</dbReference>
<dbReference type="FunFam" id="3.30.200.20:FF:000042">
    <property type="entry name" value="Aurora kinase A"/>
    <property type="match status" value="1"/>
</dbReference>
<evidence type="ECO:0000259" key="11">
    <source>
        <dbReference type="PROSITE" id="PS50011"/>
    </source>
</evidence>
<dbReference type="EC" id="2.7.11.1" evidence="1"/>
<comment type="catalytic activity">
    <reaction evidence="8">
        <text>L-seryl-[protein] + ATP = O-phospho-L-seryl-[protein] + ADP + H(+)</text>
        <dbReference type="Rhea" id="RHEA:17989"/>
        <dbReference type="Rhea" id="RHEA-COMP:9863"/>
        <dbReference type="Rhea" id="RHEA-COMP:11604"/>
        <dbReference type="ChEBI" id="CHEBI:15378"/>
        <dbReference type="ChEBI" id="CHEBI:29999"/>
        <dbReference type="ChEBI" id="CHEBI:30616"/>
        <dbReference type="ChEBI" id="CHEBI:83421"/>
        <dbReference type="ChEBI" id="CHEBI:456216"/>
        <dbReference type="EC" id="2.7.11.1"/>
    </reaction>
</comment>
<dbReference type="PANTHER" id="PTHR24361">
    <property type="entry name" value="MITOGEN-ACTIVATED KINASE KINASE KINASE"/>
    <property type="match status" value="1"/>
</dbReference>
<dbReference type="PROSITE" id="PS50011">
    <property type="entry name" value="PROTEIN_KINASE_DOM"/>
    <property type="match status" value="1"/>
</dbReference>
<feature type="region of interest" description="Disordered" evidence="10">
    <location>
        <begin position="1"/>
        <end position="71"/>
    </location>
</feature>
<name>A0A1Y1ZH62_9PLEO</name>
<protein>
    <recommendedName>
        <fullName evidence="1">non-specific serine/threonine protein kinase</fullName>
        <ecNumber evidence="1">2.7.11.1</ecNumber>
    </recommendedName>
</protein>
<dbReference type="SUPFAM" id="SSF56112">
    <property type="entry name" value="Protein kinase-like (PK-like)"/>
    <property type="match status" value="1"/>
</dbReference>
<evidence type="ECO:0000256" key="2">
    <source>
        <dbReference type="ARBA" id="ARBA00022527"/>
    </source>
</evidence>
<evidence type="ECO:0000256" key="4">
    <source>
        <dbReference type="ARBA" id="ARBA00022741"/>
    </source>
</evidence>
<evidence type="ECO:0000256" key="7">
    <source>
        <dbReference type="ARBA" id="ARBA00047899"/>
    </source>
</evidence>
<evidence type="ECO:0000256" key="3">
    <source>
        <dbReference type="ARBA" id="ARBA00022679"/>
    </source>
</evidence>
<feature type="region of interest" description="Disordered" evidence="10">
    <location>
        <begin position="590"/>
        <end position="693"/>
    </location>
</feature>
<dbReference type="InterPro" id="IPR008271">
    <property type="entry name" value="Ser/Thr_kinase_AS"/>
</dbReference>
<dbReference type="PROSITE" id="PS00108">
    <property type="entry name" value="PROTEIN_KINASE_ST"/>
    <property type="match status" value="1"/>
</dbReference>
<feature type="region of interest" description="Disordered" evidence="10">
    <location>
        <begin position="505"/>
        <end position="533"/>
    </location>
</feature>
<keyword evidence="6 9" id="KW-0067">ATP-binding</keyword>
<feature type="compositionally biased region" description="Basic and acidic residues" evidence="10">
    <location>
        <begin position="522"/>
        <end position="533"/>
    </location>
</feature>
<dbReference type="SMART" id="SM00220">
    <property type="entry name" value="S_TKc"/>
    <property type="match status" value="1"/>
</dbReference>
<dbReference type="GO" id="GO:0005524">
    <property type="term" value="F:ATP binding"/>
    <property type="evidence" value="ECO:0007669"/>
    <property type="project" value="UniProtKB-UniRule"/>
</dbReference>
<dbReference type="CDD" id="cd06627">
    <property type="entry name" value="STKc_Cdc7_like"/>
    <property type="match status" value="1"/>
</dbReference>
<feature type="region of interest" description="Disordered" evidence="10">
    <location>
        <begin position="361"/>
        <end position="400"/>
    </location>
</feature>
<feature type="compositionally biased region" description="Low complexity" evidence="10">
    <location>
        <begin position="1271"/>
        <end position="1308"/>
    </location>
</feature>
<organism evidence="12 13">
    <name type="scientific">Clohesyomyces aquaticus</name>
    <dbReference type="NCBI Taxonomy" id="1231657"/>
    <lineage>
        <taxon>Eukaryota</taxon>
        <taxon>Fungi</taxon>
        <taxon>Dikarya</taxon>
        <taxon>Ascomycota</taxon>
        <taxon>Pezizomycotina</taxon>
        <taxon>Dothideomycetes</taxon>
        <taxon>Pleosporomycetidae</taxon>
        <taxon>Pleosporales</taxon>
        <taxon>Lindgomycetaceae</taxon>
        <taxon>Clohesyomyces</taxon>
    </lineage>
</organism>
<dbReference type="EMBL" id="MCFA01000090">
    <property type="protein sequence ID" value="ORY09155.1"/>
    <property type="molecule type" value="Genomic_DNA"/>
</dbReference>
<evidence type="ECO:0000256" key="9">
    <source>
        <dbReference type="PROSITE-ProRule" id="PRU10141"/>
    </source>
</evidence>
<feature type="compositionally biased region" description="Low complexity" evidence="10">
    <location>
        <begin position="387"/>
        <end position="400"/>
    </location>
</feature>
<dbReference type="InterPro" id="IPR017441">
    <property type="entry name" value="Protein_kinase_ATP_BS"/>
</dbReference>
<dbReference type="InterPro" id="IPR011009">
    <property type="entry name" value="Kinase-like_dom_sf"/>
</dbReference>
<dbReference type="PANTHER" id="PTHR24361:SF433">
    <property type="entry name" value="PROTEIN KINASE DOMAIN-CONTAINING PROTEIN"/>
    <property type="match status" value="1"/>
</dbReference>
<evidence type="ECO:0000256" key="10">
    <source>
        <dbReference type="SAM" id="MobiDB-lite"/>
    </source>
</evidence>
<keyword evidence="3" id="KW-0808">Transferase</keyword>
<dbReference type="Pfam" id="PF00069">
    <property type="entry name" value="Pkinase"/>
    <property type="match status" value="1"/>
</dbReference>
<evidence type="ECO:0000313" key="13">
    <source>
        <dbReference type="Proteomes" id="UP000193144"/>
    </source>
</evidence>
<reference evidence="12 13" key="1">
    <citation type="submission" date="2016-07" db="EMBL/GenBank/DDBJ databases">
        <title>Pervasive Adenine N6-methylation of Active Genes in Fungi.</title>
        <authorList>
            <consortium name="DOE Joint Genome Institute"/>
            <person name="Mondo S.J."/>
            <person name="Dannebaum R.O."/>
            <person name="Kuo R.C."/>
            <person name="Labutti K."/>
            <person name="Haridas S."/>
            <person name="Kuo A."/>
            <person name="Salamov A."/>
            <person name="Ahrendt S.R."/>
            <person name="Lipzen A."/>
            <person name="Sullivan W."/>
            <person name="Andreopoulos W.B."/>
            <person name="Clum A."/>
            <person name="Lindquist E."/>
            <person name="Daum C."/>
            <person name="Ramamoorthy G.K."/>
            <person name="Gryganskyi A."/>
            <person name="Culley D."/>
            <person name="Magnuson J.K."/>
            <person name="James T.Y."/>
            <person name="O'Malley M.A."/>
            <person name="Stajich J.E."/>
            <person name="Spatafora J.W."/>
            <person name="Visel A."/>
            <person name="Grigoriev I.V."/>
        </authorList>
    </citation>
    <scope>NUCLEOTIDE SEQUENCE [LARGE SCALE GENOMIC DNA]</scope>
    <source>
        <strain evidence="12 13">CBS 115471</strain>
    </source>
</reference>
<accession>A0A1Y1ZH62</accession>
<dbReference type="FunFam" id="1.10.510.10:FF:000246">
    <property type="entry name" value="Putative Serine-threonine kinase SepH"/>
    <property type="match status" value="1"/>
</dbReference>
<evidence type="ECO:0000256" key="1">
    <source>
        <dbReference type="ARBA" id="ARBA00012513"/>
    </source>
</evidence>
<proteinExistence type="predicted"/>
<feature type="binding site" evidence="9">
    <location>
        <position position="109"/>
    </location>
    <ligand>
        <name>ATP</name>
        <dbReference type="ChEBI" id="CHEBI:30616"/>
    </ligand>
</feature>
<dbReference type="STRING" id="1231657.A0A1Y1ZH62"/>
<feature type="region of interest" description="Disordered" evidence="10">
    <location>
        <begin position="1271"/>
        <end position="1492"/>
    </location>
</feature>
<dbReference type="GO" id="GO:0005737">
    <property type="term" value="C:cytoplasm"/>
    <property type="evidence" value="ECO:0007669"/>
    <property type="project" value="TreeGrafter"/>
</dbReference>
<feature type="compositionally biased region" description="Polar residues" evidence="10">
    <location>
        <begin position="363"/>
        <end position="377"/>
    </location>
</feature>
<feature type="domain" description="Protein kinase" evidence="11">
    <location>
        <begin position="80"/>
        <end position="330"/>
    </location>
</feature>
<dbReference type="OrthoDB" id="8693905at2759"/>
<evidence type="ECO:0000256" key="5">
    <source>
        <dbReference type="ARBA" id="ARBA00022777"/>
    </source>
</evidence>
<feature type="compositionally biased region" description="Low complexity" evidence="10">
    <location>
        <begin position="1"/>
        <end position="44"/>
    </location>
</feature>
<evidence type="ECO:0000313" key="12">
    <source>
        <dbReference type="EMBL" id="ORY09155.1"/>
    </source>
</evidence>
<keyword evidence="4 9" id="KW-0547">Nucleotide-binding</keyword>
<comment type="caution">
    <text evidence="12">The sequence shown here is derived from an EMBL/GenBank/DDBJ whole genome shotgun (WGS) entry which is preliminary data.</text>
</comment>
<dbReference type="InterPro" id="IPR016024">
    <property type="entry name" value="ARM-type_fold"/>
</dbReference>